<accession>A0A239IK84</accession>
<dbReference type="RefSeq" id="WP_089220708.1">
    <property type="nucleotide sequence ID" value="NZ_FZOS01000024.1"/>
</dbReference>
<dbReference type="AlphaFoldDB" id="A0A239IK84"/>
<name>A0A239IK84_9SPHN</name>
<feature type="domain" description="Beta-lactamase-related" evidence="2">
    <location>
        <begin position="28"/>
        <end position="337"/>
    </location>
</feature>
<dbReference type="PANTHER" id="PTHR43283">
    <property type="entry name" value="BETA-LACTAMASE-RELATED"/>
    <property type="match status" value="1"/>
</dbReference>
<keyword evidence="1" id="KW-0732">Signal</keyword>
<dbReference type="Gene3D" id="3.40.710.10">
    <property type="entry name" value="DD-peptidase/beta-lactamase superfamily"/>
    <property type="match status" value="1"/>
</dbReference>
<organism evidence="3 4">
    <name type="scientific">Edaphosphingomonas laterariae</name>
    <dbReference type="NCBI Taxonomy" id="861865"/>
    <lineage>
        <taxon>Bacteria</taxon>
        <taxon>Pseudomonadati</taxon>
        <taxon>Pseudomonadota</taxon>
        <taxon>Alphaproteobacteria</taxon>
        <taxon>Sphingomonadales</taxon>
        <taxon>Rhizorhabdaceae</taxon>
        <taxon>Edaphosphingomonas</taxon>
    </lineage>
</organism>
<dbReference type="OrthoDB" id="113033at2"/>
<dbReference type="Proteomes" id="UP000198281">
    <property type="component" value="Unassembled WGS sequence"/>
</dbReference>
<evidence type="ECO:0000256" key="1">
    <source>
        <dbReference type="SAM" id="SignalP"/>
    </source>
</evidence>
<dbReference type="EMBL" id="FZOS01000024">
    <property type="protein sequence ID" value="SNS92824.1"/>
    <property type="molecule type" value="Genomic_DNA"/>
</dbReference>
<evidence type="ECO:0000313" key="4">
    <source>
        <dbReference type="Proteomes" id="UP000198281"/>
    </source>
</evidence>
<dbReference type="InterPro" id="IPR012338">
    <property type="entry name" value="Beta-lactam/transpept-like"/>
</dbReference>
<evidence type="ECO:0000259" key="2">
    <source>
        <dbReference type="Pfam" id="PF00144"/>
    </source>
</evidence>
<evidence type="ECO:0000313" key="3">
    <source>
        <dbReference type="EMBL" id="SNS92824.1"/>
    </source>
</evidence>
<feature type="chain" id="PRO_5012105087" evidence="1">
    <location>
        <begin position="20"/>
        <end position="361"/>
    </location>
</feature>
<dbReference type="Pfam" id="PF00144">
    <property type="entry name" value="Beta-lactamase"/>
    <property type="match status" value="1"/>
</dbReference>
<sequence>MKLAVAAIALLFAAGAAQAADGARADQAIAASGFQGVALIGEGSALVYERAAGEVRPGEPHRIDSVWRLASVTKQLAALIILQEVAAGTIDLEAPVRTWWPEWPAPHADKITVRMLLRHESGLPDPSAGMPGGDDDVPAFYRQQGVAADPAAAASGFCAGPPRTQAPAGFHYNNCDYLVLGALAEKVTGKSFATLLDERIARPLGLASLGLFAFAGPPAPHVSGLIAKYVAEPAINLGSYGAAGAAFMRPRDLWLFDRALMENRLLDRIQTAAMWTGDPGLGFAALGAWSYAASLQGCPDEVALVERRGSIGGVQIRNFLAPHARVAVILFTNRGDFDYGEVGDRSGFAHDMLAAALCPAP</sequence>
<proteinExistence type="predicted"/>
<gene>
    <name evidence="3" type="ORF">SAMN06295912_12441</name>
</gene>
<dbReference type="SUPFAM" id="SSF56601">
    <property type="entry name" value="beta-lactamase/transpeptidase-like"/>
    <property type="match status" value="1"/>
</dbReference>
<dbReference type="InterPro" id="IPR001466">
    <property type="entry name" value="Beta-lactam-related"/>
</dbReference>
<feature type="signal peptide" evidence="1">
    <location>
        <begin position="1"/>
        <end position="19"/>
    </location>
</feature>
<keyword evidence="4" id="KW-1185">Reference proteome</keyword>
<dbReference type="InterPro" id="IPR050789">
    <property type="entry name" value="Diverse_Enzym_Activities"/>
</dbReference>
<protein>
    <submittedName>
        <fullName evidence="3">CubicO group peptidase, beta-lactamase class C family</fullName>
    </submittedName>
</protein>
<reference evidence="4" key="1">
    <citation type="submission" date="2017-06" db="EMBL/GenBank/DDBJ databases">
        <authorList>
            <person name="Varghese N."/>
            <person name="Submissions S."/>
        </authorList>
    </citation>
    <scope>NUCLEOTIDE SEQUENCE [LARGE SCALE GENOMIC DNA]</scope>
    <source>
        <strain evidence="4">LNB2</strain>
    </source>
</reference>